<evidence type="ECO:0000313" key="7">
    <source>
        <dbReference type="Proteomes" id="UP000242497"/>
    </source>
</evidence>
<sequence length="641" mass="73218">MLKEFKKGILSNLVYFIPRTKHNSAEIKQILTSHPEIQFVSLVGIDLRGNDTDEKIPVSTFLDDIDKFLEYGIQTDGSSVVLHNIATLNDAKVDIVPDKNVNWFIDYNFENLDDETGLPVGTLRIPSFLIHNNKMVCSRSILQKSINNFKNKVLSLLSKNPYALKSIGIDKFEDIEEILLTSATELEFWVKTPEDKADEEKLSTSQNLKEQYWKRTQGTVRTALERTIWLMDKYGVNPEMGHKEVGGIRSTVGTTGRLNHVIEQLEIDWKYSNSLQAADNELIVRNLVTDVFQSHGLEVSFLAKPIEGVAGSGEHTHLGVAAKLKNGKIVNLFSPINMKKEYLSPIGFGALMGILNNYEVVNPFVTSSNDALNRLKPGFEAPVCIVSSLGKSTENPSRNRSILVGLIRDMENPLATRFELRAPNPLSNTYLVLAASYQTMLDGITYSLENQKSSKDLEIEFSKKAGEESEYLEATRQYRSEEDVFEFYTEEERNKLFGLPPKTVWDNAKNLDLYANKKEVLIRGDVFSYEIIGSFKESIIDQWLTELKDRILGDNIKIVRSCKKLHQYDDVSDLDVVTWEKIHQLKCYLMKDKMDEKSLFTKIREGIDNKDYDLVSILQVEMKEKIKELKELYLVYKRNLF</sequence>
<dbReference type="SUPFAM" id="SSF55931">
    <property type="entry name" value="Glutamine synthetase/guanido kinase"/>
    <property type="match status" value="1"/>
</dbReference>
<accession>A0A1M6M4Z7</accession>
<reference evidence="7" key="1">
    <citation type="submission" date="2016-11" db="EMBL/GenBank/DDBJ databases">
        <authorList>
            <person name="Varghese N."/>
            <person name="Submissions S."/>
        </authorList>
    </citation>
    <scope>NUCLEOTIDE SEQUENCE [LARGE SCALE GENOMIC DNA]</scope>
    <source>
        <strain evidence="7">DSM 15518</strain>
    </source>
</reference>
<evidence type="ECO:0000313" key="6">
    <source>
        <dbReference type="EMBL" id="SHJ78544.1"/>
    </source>
</evidence>
<evidence type="ECO:0000256" key="2">
    <source>
        <dbReference type="ARBA" id="ARBA00012937"/>
    </source>
</evidence>
<evidence type="ECO:0000256" key="4">
    <source>
        <dbReference type="RuleBase" id="RU000384"/>
    </source>
</evidence>
<dbReference type="SMART" id="SM01230">
    <property type="entry name" value="Gln-synt_C"/>
    <property type="match status" value="1"/>
</dbReference>
<proteinExistence type="inferred from homology"/>
<dbReference type="EMBL" id="FRAE01000013">
    <property type="protein sequence ID" value="SHJ78544.1"/>
    <property type="molecule type" value="Genomic_DNA"/>
</dbReference>
<dbReference type="AlphaFoldDB" id="A0A1M6M4Z7"/>
<gene>
    <name evidence="6" type="ORF">SAMN02744037_00833</name>
</gene>
<organism evidence="6 7">
    <name type="scientific">Tepidibacter formicigenes DSM 15518</name>
    <dbReference type="NCBI Taxonomy" id="1123349"/>
    <lineage>
        <taxon>Bacteria</taxon>
        <taxon>Bacillati</taxon>
        <taxon>Bacillota</taxon>
        <taxon>Clostridia</taxon>
        <taxon>Peptostreptococcales</taxon>
        <taxon>Peptostreptococcaceae</taxon>
        <taxon>Tepidibacter</taxon>
    </lineage>
</organism>
<name>A0A1M6M4Z7_9FIRM</name>
<dbReference type="OrthoDB" id="9807095at2"/>
<dbReference type="Pfam" id="PF00120">
    <property type="entry name" value="Gln-synt_C"/>
    <property type="match status" value="1"/>
</dbReference>
<dbReference type="GO" id="GO:0005737">
    <property type="term" value="C:cytoplasm"/>
    <property type="evidence" value="ECO:0007669"/>
    <property type="project" value="TreeGrafter"/>
</dbReference>
<dbReference type="GO" id="GO:0016020">
    <property type="term" value="C:membrane"/>
    <property type="evidence" value="ECO:0007669"/>
    <property type="project" value="TreeGrafter"/>
</dbReference>
<dbReference type="InterPro" id="IPR014746">
    <property type="entry name" value="Gln_synth/guanido_kin_cat_dom"/>
</dbReference>
<evidence type="ECO:0000259" key="5">
    <source>
        <dbReference type="PROSITE" id="PS51987"/>
    </source>
</evidence>
<dbReference type="InterPro" id="IPR008146">
    <property type="entry name" value="Gln_synth_cat_dom"/>
</dbReference>
<protein>
    <recommendedName>
        <fullName evidence="2">glutamine synthetase</fullName>
        <ecNumber evidence="2">6.3.1.2</ecNumber>
    </recommendedName>
</protein>
<dbReference type="EC" id="6.3.1.2" evidence="2"/>
<keyword evidence="7" id="KW-1185">Reference proteome</keyword>
<dbReference type="Proteomes" id="UP000242497">
    <property type="component" value="Unassembled WGS sequence"/>
</dbReference>
<dbReference type="PANTHER" id="PTHR43407">
    <property type="entry name" value="GLUTAMINE SYNTHETASE"/>
    <property type="match status" value="1"/>
</dbReference>
<evidence type="ECO:0000256" key="3">
    <source>
        <dbReference type="PROSITE-ProRule" id="PRU01331"/>
    </source>
</evidence>
<dbReference type="PANTHER" id="PTHR43407:SF1">
    <property type="entry name" value="LENGSIN"/>
    <property type="match status" value="1"/>
</dbReference>
<dbReference type="GO" id="GO:0019740">
    <property type="term" value="P:nitrogen utilization"/>
    <property type="evidence" value="ECO:0007669"/>
    <property type="project" value="TreeGrafter"/>
</dbReference>
<comment type="similarity">
    <text evidence="1 3 4">Belongs to the glutamine synthetase family.</text>
</comment>
<dbReference type="Gene3D" id="3.30.590.10">
    <property type="entry name" value="Glutamine synthetase/guanido kinase, catalytic domain"/>
    <property type="match status" value="1"/>
</dbReference>
<feature type="domain" description="GS catalytic" evidence="5">
    <location>
        <begin position="138"/>
        <end position="571"/>
    </location>
</feature>
<evidence type="ECO:0000256" key="1">
    <source>
        <dbReference type="ARBA" id="ARBA00009897"/>
    </source>
</evidence>
<dbReference type="RefSeq" id="WP_143151292.1">
    <property type="nucleotide sequence ID" value="NZ_FRAE01000013.1"/>
</dbReference>
<dbReference type="GO" id="GO:0004356">
    <property type="term" value="F:glutamine synthetase activity"/>
    <property type="evidence" value="ECO:0007669"/>
    <property type="project" value="UniProtKB-EC"/>
</dbReference>
<dbReference type="PROSITE" id="PS51987">
    <property type="entry name" value="GS_CATALYTIC"/>
    <property type="match status" value="1"/>
</dbReference>
<dbReference type="GO" id="GO:0006542">
    <property type="term" value="P:glutamine biosynthetic process"/>
    <property type="evidence" value="ECO:0007669"/>
    <property type="project" value="TreeGrafter"/>
</dbReference>
<dbReference type="STRING" id="1123349.SAMN02744037_00833"/>